<keyword evidence="1" id="KW-0812">Transmembrane</keyword>
<protein>
    <submittedName>
        <fullName evidence="2">Uncharacterized protein</fullName>
    </submittedName>
</protein>
<comment type="caution">
    <text evidence="2">The sequence shown here is derived from an EMBL/GenBank/DDBJ whole genome shotgun (WGS) entry which is preliminary data.</text>
</comment>
<sequence>MLDNITPDIKETYPLTHEEYNPWDDSSQHLKGKLALVLFVIFIWIVVIFLFIF</sequence>
<evidence type="ECO:0000313" key="3">
    <source>
        <dbReference type="Proteomes" id="UP000006787"/>
    </source>
</evidence>
<accession>K2PN90</accession>
<dbReference type="Proteomes" id="UP000006787">
    <property type="component" value="Unassembled WGS sequence"/>
</dbReference>
<dbReference type="EMBL" id="AMQS01000011">
    <property type="protein sequence ID" value="EKF51714.1"/>
    <property type="molecule type" value="Genomic_DNA"/>
</dbReference>
<evidence type="ECO:0000256" key="1">
    <source>
        <dbReference type="SAM" id="Phobius"/>
    </source>
</evidence>
<name>K2PN90_9LACT</name>
<reference evidence="2 3" key="1">
    <citation type="journal article" date="2012" name="J. Bacteriol.">
        <title>Genome Sequence of the Bacteriocin-Producing Strain Lactococcus garvieae DCC43.</title>
        <authorList>
            <person name="Gabrielsen C."/>
            <person name="Brede D.A."/>
            <person name="Hernandez P.E."/>
            <person name="Nes I.F."/>
            <person name="Diep D.B."/>
        </authorList>
    </citation>
    <scope>NUCLEOTIDE SEQUENCE [LARGE SCALE GENOMIC DNA]</scope>
    <source>
        <strain evidence="2 3">DCC43</strain>
    </source>
</reference>
<keyword evidence="1" id="KW-1133">Transmembrane helix</keyword>
<organism evidence="2 3">
    <name type="scientific">Lactococcus garvieae DCC43</name>
    <dbReference type="NCBI Taxonomy" id="1231377"/>
    <lineage>
        <taxon>Bacteria</taxon>
        <taxon>Bacillati</taxon>
        <taxon>Bacillota</taxon>
        <taxon>Bacilli</taxon>
        <taxon>Lactobacillales</taxon>
        <taxon>Streptococcaceae</taxon>
        <taxon>Lactococcus</taxon>
    </lineage>
</organism>
<keyword evidence="1" id="KW-0472">Membrane</keyword>
<proteinExistence type="predicted"/>
<evidence type="ECO:0000313" key="2">
    <source>
        <dbReference type="EMBL" id="EKF51714.1"/>
    </source>
</evidence>
<gene>
    <name evidence="2" type="ORF">C426_0894</name>
</gene>
<dbReference type="AlphaFoldDB" id="K2PN90"/>
<dbReference type="PATRIC" id="fig|1231377.3.peg.895"/>
<feature type="transmembrane region" description="Helical" evidence="1">
    <location>
        <begin position="34"/>
        <end position="52"/>
    </location>
</feature>